<evidence type="ECO:0000313" key="2">
    <source>
        <dbReference type="Proteomes" id="UP000015961"/>
    </source>
</evidence>
<dbReference type="PATRIC" id="fig|1140003.3.peg.2165"/>
<dbReference type="AlphaFoldDB" id="S0P1F3"/>
<sequence>MNKKKRKIFFALALFLVGMICFFDLNRNVHANTLENNNYSQKIYFSNSDEEINIAQMLGEQFTQMKIQSGDLLVDSEGNLQVTQQWIDRIKATVSPDYEVIADGNAIILINKYEMMSRSGGGVTKLVNTWKGFDLYFKDSHTRNLSDAQQAAAIVTPFVGGPLGSVMGAILQGTSLSNQ</sequence>
<organism evidence="1 2">
    <name type="scientific">Enterococcus sulfureus ATCC 49903</name>
    <dbReference type="NCBI Taxonomy" id="1140003"/>
    <lineage>
        <taxon>Bacteria</taxon>
        <taxon>Bacillati</taxon>
        <taxon>Bacillota</taxon>
        <taxon>Bacilli</taxon>
        <taxon>Lactobacillales</taxon>
        <taxon>Enterococcaceae</taxon>
        <taxon>Enterococcus</taxon>
    </lineage>
</organism>
<keyword evidence="2" id="KW-1185">Reference proteome</keyword>
<comment type="caution">
    <text evidence="1">The sequence shown here is derived from an EMBL/GenBank/DDBJ whole genome shotgun (WGS) entry which is preliminary data.</text>
</comment>
<dbReference type="EMBL" id="ASWO01000008">
    <property type="protein sequence ID" value="EOT82643.1"/>
    <property type="molecule type" value="Genomic_DNA"/>
</dbReference>
<dbReference type="Proteomes" id="UP000015961">
    <property type="component" value="Unassembled WGS sequence"/>
</dbReference>
<reference evidence="1 2" key="1">
    <citation type="submission" date="2013-03" db="EMBL/GenBank/DDBJ databases">
        <title>The Genome Sequence of Enterococcus sulfureus ATCC_49903 (PacBio/Illumina hybrid assembly).</title>
        <authorList>
            <consortium name="The Broad Institute Genomics Platform"/>
            <consortium name="The Broad Institute Genome Sequencing Center for Infectious Disease"/>
            <person name="Earl A."/>
            <person name="Russ C."/>
            <person name="Gilmore M."/>
            <person name="Surin D."/>
            <person name="Walker B."/>
            <person name="Young S."/>
            <person name="Zeng Q."/>
            <person name="Gargeya S."/>
            <person name="Fitzgerald M."/>
            <person name="Haas B."/>
            <person name="Abouelleil A."/>
            <person name="Allen A.W."/>
            <person name="Alvarado L."/>
            <person name="Arachchi H.M."/>
            <person name="Berlin A.M."/>
            <person name="Chapman S.B."/>
            <person name="Gainer-Dewar J."/>
            <person name="Goldberg J."/>
            <person name="Griggs A."/>
            <person name="Gujja S."/>
            <person name="Hansen M."/>
            <person name="Howarth C."/>
            <person name="Imamovic A."/>
            <person name="Ireland A."/>
            <person name="Larimer J."/>
            <person name="McCowan C."/>
            <person name="Murphy C."/>
            <person name="Pearson M."/>
            <person name="Poon T.W."/>
            <person name="Priest M."/>
            <person name="Roberts A."/>
            <person name="Saif S."/>
            <person name="Shea T."/>
            <person name="Sisk P."/>
            <person name="Sykes S."/>
            <person name="Wortman J."/>
            <person name="Nusbaum C."/>
            <person name="Birren B."/>
        </authorList>
    </citation>
    <scope>NUCLEOTIDE SEQUENCE [LARGE SCALE GENOMIC DNA]</scope>
    <source>
        <strain evidence="1 2">ATCC 49903</strain>
    </source>
</reference>
<protein>
    <submittedName>
        <fullName evidence="1">Uncharacterized protein</fullName>
    </submittedName>
</protein>
<dbReference type="RefSeq" id="WP_016186672.1">
    <property type="nucleotide sequence ID" value="NZ_ASWO01000008.1"/>
</dbReference>
<gene>
    <name evidence="1" type="ORF">I573_02258</name>
</gene>
<name>S0P1F3_9ENTE</name>
<accession>S0P1F3</accession>
<evidence type="ECO:0000313" key="1">
    <source>
        <dbReference type="EMBL" id="EOT82643.1"/>
    </source>
</evidence>
<proteinExistence type="predicted"/>